<dbReference type="PANTHER" id="PTHR12394">
    <property type="entry name" value="ZYGIN"/>
    <property type="match status" value="1"/>
</dbReference>
<evidence type="ECO:0000256" key="3">
    <source>
        <dbReference type="ARBA" id="ARBA00023054"/>
    </source>
</evidence>
<gene>
    <name evidence="4" type="ORF">QQF64_009437</name>
</gene>
<dbReference type="EMBL" id="JAYMGO010000016">
    <property type="protein sequence ID" value="KAL1258860.1"/>
    <property type="molecule type" value="Genomic_DNA"/>
</dbReference>
<dbReference type="InterPro" id="IPR011680">
    <property type="entry name" value="FEZ"/>
</dbReference>
<protein>
    <recommendedName>
        <fullName evidence="6">Fasciculation and elongation protein zeta 2</fullName>
    </recommendedName>
</protein>
<reference evidence="4 5" key="1">
    <citation type="submission" date="2023-09" db="EMBL/GenBank/DDBJ databases">
        <authorList>
            <person name="Wang M."/>
        </authorList>
    </citation>
    <scope>NUCLEOTIDE SEQUENCE [LARGE SCALE GENOMIC DNA]</scope>
    <source>
        <strain evidence="4">GT-2023</strain>
        <tissue evidence="4">Liver</tissue>
    </source>
</reference>
<name>A0ABR3M161_9TELE</name>
<comment type="similarity">
    <text evidence="1">Belongs to the zygin family.</text>
</comment>
<keyword evidence="5" id="KW-1185">Reference proteome</keyword>
<evidence type="ECO:0008006" key="6">
    <source>
        <dbReference type="Google" id="ProtNLM"/>
    </source>
</evidence>
<keyword evidence="2" id="KW-0597">Phosphoprotein</keyword>
<evidence type="ECO:0000256" key="2">
    <source>
        <dbReference type="ARBA" id="ARBA00022553"/>
    </source>
</evidence>
<evidence type="ECO:0000256" key="1">
    <source>
        <dbReference type="ARBA" id="ARBA00006788"/>
    </source>
</evidence>
<organism evidence="4 5">
    <name type="scientific">Cirrhinus molitorella</name>
    <name type="common">mud carp</name>
    <dbReference type="NCBI Taxonomy" id="172907"/>
    <lineage>
        <taxon>Eukaryota</taxon>
        <taxon>Metazoa</taxon>
        <taxon>Chordata</taxon>
        <taxon>Craniata</taxon>
        <taxon>Vertebrata</taxon>
        <taxon>Euteleostomi</taxon>
        <taxon>Actinopterygii</taxon>
        <taxon>Neopterygii</taxon>
        <taxon>Teleostei</taxon>
        <taxon>Ostariophysi</taxon>
        <taxon>Cypriniformes</taxon>
        <taxon>Cyprinidae</taxon>
        <taxon>Labeoninae</taxon>
        <taxon>Labeonini</taxon>
        <taxon>Cirrhinus</taxon>
    </lineage>
</organism>
<dbReference type="PANTHER" id="PTHR12394:SF11">
    <property type="entry name" value="FASCICULATION AND ELONGATION PROTEIN ZETA-2"/>
    <property type="match status" value="1"/>
</dbReference>
<accession>A0ABR3M161</accession>
<proteinExistence type="inferred from homology"/>
<comment type="caution">
    <text evidence="4">The sequence shown here is derived from an EMBL/GenBank/DDBJ whole genome shotgun (WGS) entry which is preliminary data.</text>
</comment>
<evidence type="ECO:0000313" key="5">
    <source>
        <dbReference type="Proteomes" id="UP001558613"/>
    </source>
</evidence>
<dbReference type="Proteomes" id="UP001558613">
    <property type="component" value="Unassembled WGS sequence"/>
</dbReference>
<keyword evidence="3" id="KW-0175">Coiled coil</keyword>
<dbReference type="Pfam" id="PF07763">
    <property type="entry name" value="FEZ"/>
    <property type="match status" value="1"/>
</dbReference>
<sequence>MAEPSARRDDDEWQDFNGFKGGTGRNIHLERVHVNAEEMSLLLDGISDTENTFESSSYTSTEDMISHFDEKLQLCFQNIDSKPDAINPVTKINEDTTLKCDEIWNALTDNYGNVMPVDWSQSKARSLHLSTLSIEDRPRMESVNLDLSDDEDLKEQMDMHSIIVSCINEEPLLTAEQVIEELEELMQDSPELESEQIAPHSDLSFISQKTQRSHSSQIYEERVRLMSLLELNNELEDVETAIRGYSEELIQHLAIRDELEFEKEVKNSFISVLIDVQNRQKIHREMLKKKRKVKNVSVSERLPSSRFSMEGISTAIQNGFRHTFGNGGGEKQYVTTVIPYERRDGPPSLQDLQIFTKILEAMRDESDKVPSLLTDYILKDLSSFIFRHHLVLLHDLCCCECSAPPRERHVSSIFSCVLKLEASLDRSTHCVPQI</sequence>
<evidence type="ECO:0000313" key="4">
    <source>
        <dbReference type="EMBL" id="KAL1258860.1"/>
    </source>
</evidence>